<feature type="compositionally biased region" description="Basic and acidic residues" evidence="4">
    <location>
        <begin position="167"/>
        <end position="179"/>
    </location>
</feature>
<gene>
    <name evidence="6" type="ORF">DH2020_015769</name>
</gene>
<feature type="compositionally biased region" description="Basic and acidic residues" evidence="4">
    <location>
        <begin position="150"/>
        <end position="160"/>
    </location>
</feature>
<dbReference type="PROSITE" id="PS51514">
    <property type="entry name" value="BRX"/>
    <property type="match status" value="1"/>
</dbReference>
<evidence type="ECO:0000256" key="3">
    <source>
        <dbReference type="ARBA" id="ARBA00023242"/>
    </source>
</evidence>
<accession>A0ABR0WWV8</accession>
<comment type="similarity">
    <text evidence="2">Belongs to the BRX family.</text>
</comment>
<evidence type="ECO:0000313" key="7">
    <source>
        <dbReference type="Proteomes" id="UP001318860"/>
    </source>
</evidence>
<name>A0ABR0WWV8_REHGL</name>
<evidence type="ECO:0000256" key="4">
    <source>
        <dbReference type="SAM" id="MobiDB-lite"/>
    </source>
</evidence>
<comment type="subcellular location">
    <subcellularLocation>
        <location evidence="1">Nucleus</location>
    </subcellularLocation>
</comment>
<keyword evidence="7" id="KW-1185">Reference proteome</keyword>
<keyword evidence="3" id="KW-0539">Nucleus</keyword>
<protein>
    <recommendedName>
        <fullName evidence="5">BRX domain-containing protein</fullName>
    </recommendedName>
</protein>
<evidence type="ECO:0000256" key="1">
    <source>
        <dbReference type="ARBA" id="ARBA00004123"/>
    </source>
</evidence>
<feature type="domain" description="BRX" evidence="5">
    <location>
        <begin position="71"/>
        <end position="127"/>
    </location>
</feature>
<reference evidence="6 7" key="1">
    <citation type="journal article" date="2021" name="Comput. Struct. Biotechnol. J.">
        <title>De novo genome assembly of the potent medicinal plant Rehmannia glutinosa using nanopore technology.</title>
        <authorList>
            <person name="Ma L."/>
            <person name="Dong C."/>
            <person name="Song C."/>
            <person name="Wang X."/>
            <person name="Zheng X."/>
            <person name="Niu Y."/>
            <person name="Chen S."/>
            <person name="Feng W."/>
        </authorList>
    </citation>
    <scope>NUCLEOTIDE SEQUENCE [LARGE SCALE GENOMIC DNA]</scope>
    <source>
        <strain evidence="6">DH-2019</strain>
    </source>
</reference>
<dbReference type="PANTHER" id="PTHR46058">
    <property type="entry name" value="PROTEIN BREVIS RADIX-LIKE 1"/>
    <property type="match status" value="1"/>
</dbReference>
<dbReference type="InterPro" id="IPR044532">
    <property type="entry name" value="BRX-like"/>
</dbReference>
<proteinExistence type="inferred from homology"/>
<organism evidence="6 7">
    <name type="scientific">Rehmannia glutinosa</name>
    <name type="common">Chinese foxglove</name>
    <dbReference type="NCBI Taxonomy" id="99300"/>
    <lineage>
        <taxon>Eukaryota</taxon>
        <taxon>Viridiplantae</taxon>
        <taxon>Streptophyta</taxon>
        <taxon>Embryophyta</taxon>
        <taxon>Tracheophyta</taxon>
        <taxon>Spermatophyta</taxon>
        <taxon>Magnoliopsida</taxon>
        <taxon>eudicotyledons</taxon>
        <taxon>Gunneridae</taxon>
        <taxon>Pentapetalae</taxon>
        <taxon>asterids</taxon>
        <taxon>lamiids</taxon>
        <taxon>Lamiales</taxon>
        <taxon>Orobanchaceae</taxon>
        <taxon>Rehmannieae</taxon>
        <taxon>Rehmannia</taxon>
    </lineage>
</organism>
<dbReference type="Pfam" id="PF08381">
    <property type="entry name" value="BRX"/>
    <property type="match status" value="1"/>
</dbReference>
<sequence length="210" mass="24237">MSQIYDNWERLVAAVLRKEELWQLCHADSRNPTTCSDQSSEFSSTWSSIPVENFTSRHDHQEDASASNVWALWEKQYKPGVYITLAALPDGTRFVKRVRFSRIGFEEQQQAVIWWFKNREIVYSRYNALGGIARIRQPSVVTFSSSPLTDHYDGKEEKESLSVPVSSDHEHQASRTRGNEEIFSDLLENEKIALQELKQLVQEAQANIKT</sequence>
<evidence type="ECO:0000256" key="2">
    <source>
        <dbReference type="ARBA" id="ARBA00009057"/>
    </source>
</evidence>
<dbReference type="Proteomes" id="UP001318860">
    <property type="component" value="Unassembled WGS sequence"/>
</dbReference>
<evidence type="ECO:0000313" key="6">
    <source>
        <dbReference type="EMBL" id="KAK6150837.1"/>
    </source>
</evidence>
<comment type="caution">
    <text evidence="6">The sequence shown here is derived from an EMBL/GenBank/DDBJ whole genome shotgun (WGS) entry which is preliminary data.</text>
</comment>
<dbReference type="InterPro" id="IPR013591">
    <property type="entry name" value="Brevis_radix_dom"/>
</dbReference>
<dbReference type="EMBL" id="JABTTQ020000008">
    <property type="protein sequence ID" value="KAK6150837.1"/>
    <property type="molecule type" value="Genomic_DNA"/>
</dbReference>
<feature type="region of interest" description="Disordered" evidence="4">
    <location>
        <begin position="146"/>
        <end position="179"/>
    </location>
</feature>
<evidence type="ECO:0000259" key="5">
    <source>
        <dbReference type="PROSITE" id="PS51514"/>
    </source>
</evidence>
<dbReference type="PANTHER" id="PTHR46058:SF2">
    <property type="entry name" value="PROTEIN BREVIS RADIX-LIKE 3"/>
    <property type="match status" value="1"/>
</dbReference>